<dbReference type="STRING" id="1150864.MILUP08_42848"/>
<evidence type="ECO:0000313" key="2">
    <source>
        <dbReference type="Proteomes" id="UP000003448"/>
    </source>
</evidence>
<evidence type="ECO:0000313" key="1">
    <source>
        <dbReference type="EMBL" id="CCH17917.1"/>
    </source>
</evidence>
<dbReference type="EMBL" id="CAIE01000022">
    <property type="protein sequence ID" value="CCH17917.1"/>
    <property type="molecule type" value="Genomic_DNA"/>
</dbReference>
<dbReference type="RefSeq" id="WP_007458943.1">
    <property type="nucleotide sequence ID" value="NZ_HF570108.1"/>
</dbReference>
<name>I0L270_9ACTN</name>
<organism evidence="1 2">
    <name type="scientific">Micromonospora lupini str. Lupac 08</name>
    <dbReference type="NCBI Taxonomy" id="1150864"/>
    <lineage>
        <taxon>Bacteria</taxon>
        <taxon>Bacillati</taxon>
        <taxon>Actinomycetota</taxon>
        <taxon>Actinomycetes</taxon>
        <taxon>Micromonosporales</taxon>
        <taxon>Micromonosporaceae</taxon>
        <taxon>Micromonospora</taxon>
    </lineage>
</organism>
<reference evidence="2" key="1">
    <citation type="journal article" date="2012" name="J. Bacteriol.">
        <title>Genome Sequence of Micromonospora lupini Lupac 08, Isolated from Root Nodules of Lupinus angustifolius.</title>
        <authorList>
            <person name="Alonso-Vega P."/>
            <person name="Normand P."/>
            <person name="Bacigalupe R."/>
            <person name="Pujic P."/>
            <person name="Lajus A."/>
            <person name="Vallenet D."/>
            <person name="Carro L."/>
            <person name="Coll P."/>
            <person name="Trujillo M.E."/>
        </authorList>
    </citation>
    <scope>NUCLEOTIDE SEQUENCE [LARGE SCALE GENOMIC DNA]</scope>
    <source>
        <strain evidence="2">Lupac 08</strain>
    </source>
</reference>
<dbReference type="Proteomes" id="UP000003448">
    <property type="component" value="Unassembled WGS sequence"/>
</dbReference>
<protein>
    <submittedName>
        <fullName evidence="1">Uncharacterized protein</fullName>
    </submittedName>
</protein>
<dbReference type="AlphaFoldDB" id="I0L270"/>
<gene>
    <name evidence="1" type="ORF">MILUP08_42848</name>
</gene>
<sequence length="370" mass="40969">MTTTVDGPATASPTSDAVTLAFVPEPEPVAVQHPTRDVPGVTTHQSEVTGRHWTAVESVYYDCHVVSLTQLLPPRLLAAFLLVAGAPTLRAEWGGLSCRNLLDGEAARDALLLGEWGVQKHHLPVDGDIEATLRAAVRDHGHCVARVDSYYHEHFDEYYLREHRTNGHKVTVVDFDENSYLGIDNVGVRTLVLRFDRALFVEAIRSNLFHVYDKHDSLYRLHLGERTQTALADGTVRRRERAAVDALLTDRRTLPQQLSRYRDAFVLALTAPGQRRHAQLTNTYHSALMIERAYLAVAEAYRRTGEPWTGLAGDGEPFIEGLATATKSWRALKMLCRTALSGGTVADRILVAAFDRMYAAELAVPATATP</sequence>
<accession>I0L270</accession>
<dbReference type="OrthoDB" id="9934868at2"/>
<comment type="caution">
    <text evidence="1">The sequence shown here is derived from an EMBL/GenBank/DDBJ whole genome shotgun (WGS) entry which is preliminary data.</text>
</comment>
<proteinExistence type="predicted"/>
<keyword evidence="2" id="KW-1185">Reference proteome</keyword>